<dbReference type="AlphaFoldDB" id="A0A1G4Y363"/>
<dbReference type="HAMAP" id="MF_01023">
    <property type="entry name" value="HisC_aminotrans_2"/>
    <property type="match status" value="1"/>
</dbReference>
<dbReference type="PANTHER" id="PTHR43643:SF3">
    <property type="entry name" value="HISTIDINOL-PHOSPHATE AMINOTRANSFERASE"/>
    <property type="match status" value="1"/>
</dbReference>
<dbReference type="NCBIfam" id="TIGR01141">
    <property type="entry name" value="hisC"/>
    <property type="match status" value="1"/>
</dbReference>
<dbReference type="InterPro" id="IPR004839">
    <property type="entry name" value="Aminotransferase_I/II_large"/>
</dbReference>
<dbReference type="InterPro" id="IPR015422">
    <property type="entry name" value="PyrdxlP-dep_Trfase_small"/>
</dbReference>
<dbReference type="GO" id="GO:0000105">
    <property type="term" value="P:L-histidine biosynthetic process"/>
    <property type="evidence" value="ECO:0007669"/>
    <property type="project" value="InterPro"/>
</dbReference>
<keyword evidence="9" id="KW-1185">Reference proteome</keyword>
<dbReference type="InterPro" id="IPR050106">
    <property type="entry name" value="HistidinolP_aminotransfase"/>
</dbReference>
<dbReference type="InterPro" id="IPR024892">
    <property type="entry name" value="ArAT"/>
</dbReference>
<dbReference type="CDD" id="cd00609">
    <property type="entry name" value="AAT_like"/>
    <property type="match status" value="1"/>
</dbReference>
<comment type="catalytic activity">
    <reaction evidence="6">
        <text>an aromatic L-alpha-amino acid + 2-oxoglutarate = an aromatic oxo-acid + L-glutamate</text>
        <dbReference type="Rhea" id="RHEA:17533"/>
        <dbReference type="ChEBI" id="CHEBI:16810"/>
        <dbReference type="ChEBI" id="CHEBI:29985"/>
        <dbReference type="ChEBI" id="CHEBI:73309"/>
        <dbReference type="ChEBI" id="CHEBI:84824"/>
        <dbReference type="EC" id="2.6.1.57"/>
    </reaction>
</comment>
<dbReference type="GO" id="GO:0008793">
    <property type="term" value="F:aromatic-amino-acid transaminase activity"/>
    <property type="evidence" value="ECO:0007669"/>
    <property type="project" value="UniProtKB-UniRule"/>
</dbReference>
<dbReference type="RefSeq" id="WP_092802762.1">
    <property type="nucleotide sequence ID" value="NZ_FMUH01000002.1"/>
</dbReference>
<dbReference type="GO" id="GO:0030170">
    <property type="term" value="F:pyridoxal phosphate binding"/>
    <property type="evidence" value="ECO:0007669"/>
    <property type="project" value="UniProtKB-UniRule"/>
</dbReference>
<dbReference type="InterPro" id="IPR015421">
    <property type="entry name" value="PyrdxlP-dep_Trfase_major"/>
</dbReference>
<feature type="domain" description="Aminotransferase class I/classII large" evidence="7">
    <location>
        <begin position="31"/>
        <end position="359"/>
    </location>
</feature>
<evidence type="ECO:0000259" key="7">
    <source>
        <dbReference type="Pfam" id="PF00155"/>
    </source>
</evidence>
<evidence type="ECO:0000256" key="6">
    <source>
        <dbReference type="HAMAP-Rule" id="MF_01513"/>
    </source>
</evidence>
<sequence length="371" mass="38594">MVSPRAAVSALPAYRPGRNPADLAREIGVPKAVKLASNEVAFPPLPAVVAAISQVAGETNRYPDNGAAVLTGALAQRYGVDPGQVAVGCGAVTLLQQVTQAFVEPGAGLAFAWRSFEMYPLLAQVAGARAVQVPLVASTGGGPSDTHDLEALAAALDEDTRVVLVCNPNNPTGTAVRRAQLEAFLDAVPASTLVVLDEAYREFVTDPEVTDGTELMRGRPNVAVLRTFSKAWGLAGLRVGYLLAEDPAVADAVRRTHVPFGVSMVAQAAAVAALASEDEVRARVAEVTAERDRLTAALRERGQAVADSQANFVWLPLGERTAEVAAGLEARAVITRPFAGEGLRVTVGTPEEDDVFLAAFDEVVAGADALG</sequence>
<dbReference type="GO" id="GO:0004400">
    <property type="term" value="F:histidinol-phosphate transaminase activity"/>
    <property type="evidence" value="ECO:0007669"/>
    <property type="project" value="InterPro"/>
</dbReference>
<evidence type="ECO:0000256" key="5">
    <source>
        <dbReference type="ARBA" id="ARBA00022898"/>
    </source>
</evidence>
<organism evidence="8 9">
    <name type="scientific">Klenkia marina</name>
    <dbReference type="NCBI Taxonomy" id="1960309"/>
    <lineage>
        <taxon>Bacteria</taxon>
        <taxon>Bacillati</taxon>
        <taxon>Actinomycetota</taxon>
        <taxon>Actinomycetes</taxon>
        <taxon>Geodermatophilales</taxon>
        <taxon>Geodermatophilaceae</taxon>
        <taxon>Klenkia</taxon>
    </lineage>
</organism>
<comment type="function">
    <text evidence="6">Aminotransferase that catalyzes the conversion of aromatic amino acids and 2-oxoglutarate into corresponding aromatic oxo acids and L-glutamate.</text>
</comment>
<dbReference type="InterPro" id="IPR015424">
    <property type="entry name" value="PyrdxlP-dep_Trfase"/>
</dbReference>
<keyword evidence="5 6" id="KW-0663">Pyridoxal phosphate</keyword>
<feature type="modified residue" description="N6-(pyridoxal phosphate)lysine" evidence="6">
    <location>
        <position position="230"/>
    </location>
</feature>
<name>A0A1G4Y363_9ACTN</name>
<evidence type="ECO:0000256" key="4">
    <source>
        <dbReference type="ARBA" id="ARBA00022679"/>
    </source>
</evidence>
<evidence type="ECO:0000256" key="3">
    <source>
        <dbReference type="ARBA" id="ARBA00022576"/>
    </source>
</evidence>
<dbReference type="NCBIfam" id="NF002878">
    <property type="entry name" value="PRK03321.1"/>
    <property type="match status" value="1"/>
</dbReference>
<proteinExistence type="inferred from homology"/>
<dbReference type="EC" id="2.6.1.57" evidence="6"/>
<dbReference type="Gene3D" id="3.90.1150.10">
    <property type="entry name" value="Aspartate Aminotransferase, domain 1"/>
    <property type="match status" value="1"/>
</dbReference>
<protein>
    <recommendedName>
        <fullName evidence="6">Aromatic amino acid aminotransferase</fullName>
        <shortName evidence="6">ArAT</shortName>
        <ecNumber evidence="6">2.6.1.57</ecNumber>
    </recommendedName>
</protein>
<evidence type="ECO:0000313" key="9">
    <source>
        <dbReference type="Proteomes" id="UP000198981"/>
    </source>
</evidence>
<reference evidence="9" key="1">
    <citation type="submission" date="2016-10" db="EMBL/GenBank/DDBJ databases">
        <authorList>
            <person name="Varghese N."/>
            <person name="Submissions S."/>
        </authorList>
    </citation>
    <scope>NUCLEOTIDE SEQUENCE [LARGE SCALE GENOMIC DNA]</scope>
    <source>
        <strain evidence="9">DSM 45722</strain>
    </source>
</reference>
<evidence type="ECO:0000313" key="8">
    <source>
        <dbReference type="EMBL" id="SCX47308.1"/>
    </source>
</evidence>
<dbReference type="HAMAP" id="MF_01513">
    <property type="entry name" value="Phe_aminotrans_2"/>
    <property type="match status" value="1"/>
</dbReference>
<dbReference type="PROSITE" id="PS00599">
    <property type="entry name" value="AA_TRANSFER_CLASS_2"/>
    <property type="match status" value="1"/>
</dbReference>
<dbReference type="InterPro" id="IPR001917">
    <property type="entry name" value="Aminotrans_II_pyridoxalP_BS"/>
</dbReference>
<gene>
    <name evidence="6" type="primary">pat</name>
    <name evidence="8" type="ORF">SAMN03159343_1978</name>
</gene>
<dbReference type="Gene3D" id="3.40.640.10">
    <property type="entry name" value="Type I PLP-dependent aspartate aminotransferase-like (Major domain)"/>
    <property type="match status" value="1"/>
</dbReference>
<comment type="subunit">
    <text evidence="2 6">Homodimer.</text>
</comment>
<dbReference type="STRING" id="1960309.SAMN03159343_1978"/>
<keyword evidence="3 6" id="KW-0032">Aminotransferase</keyword>
<dbReference type="EMBL" id="FMUH01000002">
    <property type="protein sequence ID" value="SCX47308.1"/>
    <property type="molecule type" value="Genomic_DNA"/>
</dbReference>
<dbReference type="InterPro" id="IPR005861">
    <property type="entry name" value="HisP_aminotrans"/>
</dbReference>
<comment type="similarity">
    <text evidence="6">Belongs to the class-II pyridoxal-phosphate-dependent aminotransferase family.</text>
</comment>
<evidence type="ECO:0000256" key="2">
    <source>
        <dbReference type="ARBA" id="ARBA00011738"/>
    </source>
</evidence>
<keyword evidence="4 6" id="KW-0808">Transferase</keyword>
<comment type="cofactor">
    <cofactor evidence="1 6">
        <name>pyridoxal 5'-phosphate</name>
        <dbReference type="ChEBI" id="CHEBI:597326"/>
    </cofactor>
</comment>
<evidence type="ECO:0000256" key="1">
    <source>
        <dbReference type="ARBA" id="ARBA00001933"/>
    </source>
</evidence>
<dbReference type="OrthoDB" id="9809616at2"/>
<dbReference type="SUPFAM" id="SSF53383">
    <property type="entry name" value="PLP-dependent transferases"/>
    <property type="match status" value="1"/>
</dbReference>
<dbReference type="PANTHER" id="PTHR43643">
    <property type="entry name" value="HISTIDINOL-PHOSPHATE AMINOTRANSFERASE 2"/>
    <property type="match status" value="1"/>
</dbReference>
<accession>A0A1G4Y363</accession>
<dbReference type="Pfam" id="PF00155">
    <property type="entry name" value="Aminotran_1_2"/>
    <property type="match status" value="1"/>
</dbReference>
<dbReference type="Proteomes" id="UP000198981">
    <property type="component" value="Unassembled WGS sequence"/>
</dbReference>